<dbReference type="CDD" id="cd00037">
    <property type="entry name" value="CLECT"/>
    <property type="match status" value="1"/>
</dbReference>
<feature type="domain" description="Protein kinase" evidence="6">
    <location>
        <begin position="56"/>
        <end position="306"/>
    </location>
</feature>
<feature type="region of interest" description="Disordered" evidence="5">
    <location>
        <begin position="1"/>
        <end position="22"/>
    </location>
</feature>
<keyword evidence="2" id="KW-0547">Nucleotide-binding</keyword>
<dbReference type="PANTHER" id="PTHR43289:SF6">
    <property type="entry name" value="SERINE_THREONINE-PROTEIN KINASE NEKL-3"/>
    <property type="match status" value="1"/>
</dbReference>
<evidence type="ECO:0000259" key="8">
    <source>
        <dbReference type="PROSITE" id="PS51841"/>
    </source>
</evidence>
<sequence>MSDYAPTPQPKKTPGSSDHRLAGLNPIGLMDGVLGGRSTDWEPPSAESLEPYFPGYTSFRYIDRGGMGAVYSALQTSLQRRVAIKILPPELVDDEGFMQRFQQEAQLLARLQHPHIVTVYDFGITLAGHHFIVMEFVEGVSLLDIIRRDSLGASRALNITAQVCEALGYAHERGIIHRDIKPSNILIDQRGFVRVADFGLAKSSLAQNTTTSARTRGFLGTVGYTAPEHRRKDTVPDHRSDIFSLGVTLYEMLTGQLPAGVFDPPSKTCGTPSHVDRIIRRALMQNPADRFQTALEMRAALASSLMRMGTPLVQRAIISKPITSMVTCVIVGMGLIYLLDALNNKFLVNRPHAHVSTAQPSVGEMTALQKPEESIIPLSSEWAVLHIKTRWPLVPLAVAKLPGWTFAEIHSESEQAEVMRLLAEKEFNSPLWLAAHAQQDDGHTPFTWVSGRPMDYQAWVGPHVAQPLLITEIQAKNSATLVAGEESPDWIEVMNTSAAPIDIVGYHMRQMVVQDSTRRFYSQDWLLPSRVPEGMSSILQPGERRVLICRNHATPSSSHMFITFNLEGTSARLQWCDPRGHICQNFETPWRAFPTDASIALAPDGKTWGWSEKPTPGAANSAVKTAFTAPVAGSKDEQGLAFLPDLGGRWCGSPQQFTKAALLRRKAP</sequence>
<dbReference type="Gene3D" id="3.10.100.10">
    <property type="entry name" value="Mannose-Binding Protein A, subunit A"/>
    <property type="match status" value="1"/>
</dbReference>
<evidence type="ECO:0000256" key="1">
    <source>
        <dbReference type="ARBA" id="ARBA00022679"/>
    </source>
</evidence>
<evidence type="ECO:0000313" key="10">
    <source>
        <dbReference type="Proteomes" id="UP000321577"/>
    </source>
</evidence>
<dbReference type="Gene3D" id="3.30.200.20">
    <property type="entry name" value="Phosphorylase Kinase, domain 1"/>
    <property type="match status" value="1"/>
</dbReference>
<keyword evidence="4" id="KW-0067">ATP-binding</keyword>
<evidence type="ECO:0000256" key="4">
    <source>
        <dbReference type="ARBA" id="ARBA00022840"/>
    </source>
</evidence>
<reference evidence="9 10" key="1">
    <citation type="submission" date="2019-07" db="EMBL/GenBank/DDBJ databases">
        <title>Whole genome shotgun sequence of Brevifollis gellanilyticus NBRC 108608.</title>
        <authorList>
            <person name="Hosoyama A."/>
            <person name="Uohara A."/>
            <person name="Ohji S."/>
            <person name="Ichikawa N."/>
        </authorList>
    </citation>
    <scope>NUCLEOTIDE SEQUENCE [LARGE SCALE GENOMIC DNA]</scope>
    <source>
        <strain evidence="9 10">NBRC 108608</strain>
    </source>
</reference>
<name>A0A512M5U7_9BACT</name>
<accession>A0A512M5U7</accession>
<dbReference type="SUPFAM" id="SSF56436">
    <property type="entry name" value="C-type lectin-like"/>
    <property type="match status" value="1"/>
</dbReference>
<dbReference type="InterPro" id="IPR011009">
    <property type="entry name" value="Kinase-like_dom_sf"/>
</dbReference>
<dbReference type="Pfam" id="PF00069">
    <property type="entry name" value="Pkinase"/>
    <property type="match status" value="1"/>
</dbReference>
<dbReference type="PROSITE" id="PS00108">
    <property type="entry name" value="PROTEIN_KINASE_ST"/>
    <property type="match status" value="1"/>
</dbReference>
<keyword evidence="1" id="KW-0808">Transferase</keyword>
<dbReference type="InterPro" id="IPR016186">
    <property type="entry name" value="C-type_lectin-like/link_sf"/>
</dbReference>
<dbReference type="PROSITE" id="PS51841">
    <property type="entry name" value="LTD"/>
    <property type="match status" value="1"/>
</dbReference>
<dbReference type="CDD" id="cd14014">
    <property type="entry name" value="STKc_PknB_like"/>
    <property type="match status" value="1"/>
</dbReference>
<dbReference type="OrthoDB" id="9788659at2"/>
<evidence type="ECO:0000256" key="5">
    <source>
        <dbReference type="SAM" id="MobiDB-lite"/>
    </source>
</evidence>
<feature type="domain" description="C-type lectin" evidence="7">
    <location>
        <begin position="406"/>
        <end position="490"/>
    </location>
</feature>
<dbReference type="GO" id="GO:0004674">
    <property type="term" value="F:protein serine/threonine kinase activity"/>
    <property type="evidence" value="ECO:0007669"/>
    <property type="project" value="TreeGrafter"/>
</dbReference>
<dbReference type="PANTHER" id="PTHR43289">
    <property type="entry name" value="MITOGEN-ACTIVATED PROTEIN KINASE KINASE KINASE 20-RELATED"/>
    <property type="match status" value="1"/>
</dbReference>
<organism evidence="9 10">
    <name type="scientific">Brevifollis gellanilyticus</name>
    <dbReference type="NCBI Taxonomy" id="748831"/>
    <lineage>
        <taxon>Bacteria</taxon>
        <taxon>Pseudomonadati</taxon>
        <taxon>Verrucomicrobiota</taxon>
        <taxon>Verrucomicrobiia</taxon>
        <taxon>Verrucomicrobiales</taxon>
        <taxon>Verrucomicrobiaceae</taxon>
    </lineage>
</organism>
<dbReference type="Proteomes" id="UP000321577">
    <property type="component" value="Unassembled WGS sequence"/>
</dbReference>
<dbReference type="PROSITE" id="PS50041">
    <property type="entry name" value="C_TYPE_LECTIN_2"/>
    <property type="match status" value="1"/>
</dbReference>
<dbReference type="AlphaFoldDB" id="A0A512M5U7"/>
<keyword evidence="10" id="KW-1185">Reference proteome</keyword>
<dbReference type="SUPFAM" id="SSF56112">
    <property type="entry name" value="Protein kinase-like (PK-like)"/>
    <property type="match status" value="1"/>
</dbReference>
<gene>
    <name evidence="9" type="ORF">BGE01nite_14000</name>
</gene>
<evidence type="ECO:0000259" key="6">
    <source>
        <dbReference type="PROSITE" id="PS50011"/>
    </source>
</evidence>
<dbReference type="SMART" id="SM00220">
    <property type="entry name" value="S_TKc"/>
    <property type="match status" value="1"/>
</dbReference>
<dbReference type="Gene3D" id="1.10.510.10">
    <property type="entry name" value="Transferase(Phosphotransferase) domain 1"/>
    <property type="match status" value="1"/>
</dbReference>
<evidence type="ECO:0000256" key="3">
    <source>
        <dbReference type="ARBA" id="ARBA00022777"/>
    </source>
</evidence>
<feature type="domain" description="LTD" evidence="8">
    <location>
        <begin position="452"/>
        <end position="616"/>
    </location>
</feature>
<comment type="caution">
    <text evidence="9">The sequence shown here is derived from an EMBL/GenBank/DDBJ whole genome shotgun (WGS) entry which is preliminary data.</text>
</comment>
<protein>
    <submittedName>
        <fullName evidence="9">Uncharacterized protein</fullName>
    </submittedName>
</protein>
<dbReference type="InterPro" id="IPR000719">
    <property type="entry name" value="Prot_kinase_dom"/>
</dbReference>
<dbReference type="InterPro" id="IPR001322">
    <property type="entry name" value="Lamin_tail_dom"/>
</dbReference>
<keyword evidence="3" id="KW-0418">Kinase</keyword>
<dbReference type="InterPro" id="IPR008271">
    <property type="entry name" value="Ser/Thr_kinase_AS"/>
</dbReference>
<dbReference type="GO" id="GO:0005524">
    <property type="term" value="F:ATP binding"/>
    <property type="evidence" value="ECO:0007669"/>
    <property type="project" value="UniProtKB-KW"/>
</dbReference>
<dbReference type="EMBL" id="BKAG01000007">
    <property type="protein sequence ID" value="GEP42109.1"/>
    <property type="molecule type" value="Genomic_DNA"/>
</dbReference>
<proteinExistence type="predicted"/>
<evidence type="ECO:0000259" key="7">
    <source>
        <dbReference type="PROSITE" id="PS50041"/>
    </source>
</evidence>
<evidence type="ECO:0000313" key="9">
    <source>
        <dbReference type="EMBL" id="GEP42109.1"/>
    </source>
</evidence>
<dbReference type="InterPro" id="IPR016187">
    <property type="entry name" value="CTDL_fold"/>
</dbReference>
<dbReference type="InterPro" id="IPR001304">
    <property type="entry name" value="C-type_lectin-like"/>
</dbReference>
<dbReference type="PROSITE" id="PS50011">
    <property type="entry name" value="PROTEIN_KINASE_DOM"/>
    <property type="match status" value="1"/>
</dbReference>
<dbReference type="RefSeq" id="WP_146849711.1">
    <property type="nucleotide sequence ID" value="NZ_BKAG01000007.1"/>
</dbReference>
<evidence type="ECO:0000256" key="2">
    <source>
        <dbReference type="ARBA" id="ARBA00022741"/>
    </source>
</evidence>